<evidence type="ECO:0000259" key="3">
    <source>
        <dbReference type="SMART" id="SM01217"/>
    </source>
</evidence>
<dbReference type="SUPFAM" id="SSF51445">
    <property type="entry name" value="(Trans)glycosidases"/>
    <property type="match status" value="1"/>
</dbReference>
<dbReference type="EMBL" id="AP022606">
    <property type="protein sequence ID" value="BBZ11144.1"/>
    <property type="molecule type" value="Genomic_DNA"/>
</dbReference>
<evidence type="ECO:0000313" key="5">
    <source>
        <dbReference type="Proteomes" id="UP000467379"/>
    </source>
</evidence>
<dbReference type="Pfam" id="PF00933">
    <property type="entry name" value="Glyco_hydro_3"/>
    <property type="match status" value="1"/>
</dbReference>
<dbReference type="InterPro" id="IPR001764">
    <property type="entry name" value="Glyco_hydro_3_N"/>
</dbReference>
<evidence type="ECO:0000313" key="4">
    <source>
        <dbReference type="EMBL" id="BBZ11144.1"/>
    </source>
</evidence>
<proteinExistence type="inferred from homology"/>
<keyword evidence="5" id="KW-1185">Reference proteome</keyword>
<dbReference type="Gene3D" id="3.40.50.1700">
    <property type="entry name" value="Glycoside hydrolase family 3 C-terminal domain"/>
    <property type="match status" value="1"/>
</dbReference>
<dbReference type="Pfam" id="PF01915">
    <property type="entry name" value="Glyco_hydro_3_C"/>
    <property type="match status" value="1"/>
</dbReference>
<name>A0ABN6B2S9_9MYCO</name>
<sequence length="698" mass="74103">MTDPDVRACEVEAQMTDYERFSLLCSVMGASDLLPIRDERIPPDVPMSAGYVPGVPRLGVPALLMSDASLGVTNPGYRPGDSATALPAGLVLAASFNPALARAAGEAIAREARSRGFNVLLAGGINLARDPRNGRNFEYLSEDPLLSAVMAAESVTGIQQQGVISTLKHYSLNCNETNRHWLDAVIDPDAHRESDLLALEIAIERASPGAVMTAYNKVNGEYAGGNDDLIDGVLKGAWGYRGWVMSDWGATPSWEFAVNGLDQESGAQVDAMLWAGEAFGDPLKAAYADGKLSAERLSDMVRRILRSIFAVGVDQWDATPPADMTAHHEIALEIARQGIVLLKNDGLLPLSPDARIAVIGGCAQLGVPAGCGSSTVVPPGGFADVFPLGWPGGLRNLYLVPPSPVAELRRQLPNASVEFDPGLTPAEAVLAARRADVAVVFAIRVEGEGLDSADLSLPWGQDEVIAAVADANPNTVVVLETGNPVAMPWRDKVNAIMQAWYPGQAGAQAIAEILAGQVNPTGRLPVTFPVDLGQTPRPDLPGLGAPWGTATTIRYTEGAEVGYRWFAHRGLEPMFAFGHGLSYTSFEHRDLALVGGDTVTASLTVVNTGNRRGADVPQLYLIAAPDGERLRLLGFERVQLDAGESRRVTIEADPRLLARYRDGRWCVAAGRYAVAVGSSAVALALKGEAELTGRVFGR</sequence>
<comment type="similarity">
    <text evidence="1">Belongs to the glycosyl hydrolase 3 family.</text>
</comment>
<gene>
    <name evidence="4" type="primary">bglS</name>
    <name evidence="4" type="ORF">MBRA_13390</name>
</gene>
<feature type="domain" description="Fibronectin type III-like" evidence="3">
    <location>
        <begin position="615"/>
        <end position="680"/>
    </location>
</feature>
<dbReference type="InterPro" id="IPR017853">
    <property type="entry name" value="GH"/>
</dbReference>
<dbReference type="RefSeq" id="WP_179966367.1">
    <property type="nucleotide sequence ID" value="NZ_AP022606.1"/>
</dbReference>
<dbReference type="SUPFAM" id="SSF52279">
    <property type="entry name" value="Beta-D-glucan exohydrolase, C-terminal domain"/>
    <property type="match status" value="1"/>
</dbReference>
<protein>
    <submittedName>
        <fullName evidence="4">Beta-glucosidase</fullName>
    </submittedName>
</protein>
<dbReference type="PANTHER" id="PTHR42715">
    <property type="entry name" value="BETA-GLUCOSIDASE"/>
    <property type="match status" value="1"/>
</dbReference>
<keyword evidence="2" id="KW-0378">Hydrolase</keyword>
<reference evidence="4 5" key="1">
    <citation type="journal article" date="2019" name="Emerg. Microbes Infect.">
        <title>Comprehensive subspecies identification of 175 nontuberculous mycobacteria species based on 7547 genomic profiles.</title>
        <authorList>
            <person name="Matsumoto Y."/>
            <person name="Kinjo T."/>
            <person name="Motooka D."/>
            <person name="Nabeya D."/>
            <person name="Jung N."/>
            <person name="Uechi K."/>
            <person name="Horii T."/>
            <person name="Iida T."/>
            <person name="Fujita J."/>
            <person name="Nakamura S."/>
        </authorList>
    </citation>
    <scope>NUCLEOTIDE SEQUENCE [LARGE SCALE GENOMIC DNA]</scope>
    <source>
        <strain evidence="4 5">JCM 12687</strain>
    </source>
</reference>
<dbReference type="PRINTS" id="PR00133">
    <property type="entry name" value="GLHYDRLASE3"/>
</dbReference>
<dbReference type="InterPro" id="IPR036881">
    <property type="entry name" value="Glyco_hydro_3_C_sf"/>
</dbReference>
<dbReference type="Gene3D" id="3.20.20.300">
    <property type="entry name" value="Glycoside hydrolase, family 3, N-terminal domain"/>
    <property type="match status" value="1"/>
</dbReference>
<dbReference type="PANTHER" id="PTHR42715:SF10">
    <property type="entry name" value="BETA-GLUCOSIDASE"/>
    <property type="match status" value="1"/>
</dbReference>
<dbReference type="SMART" id="SM01217">
    <property type="entry name" value="Fn3_like"/>
    <property type="match status" value="1"/>
</dbReference>
<dbReference type="Gene3D" id="2.60.40.10">
    <property type="entry name" value="Immunoglobulins"/>
    <property type="match status" value="1"/>
</dbReference>
<dbReference type="InterPro" id="IPR026891">
    <property type="entry name" value="Fn3-like"/>
</dbReference>
<accession>A0ABN6B2S9</accession>
<dbReference type="Proteomes" id="UP000467379">
    <property type="component" value="Chromosome"/>
</dbReference>
<dbReference type="Pfam" id="PF14310">
    <property type="entry name" value="Fn3-like"/>
    <property type="match status" value="1"/>
</dbReference>
<dbReference type="InterPro" id="IPR050288">
    <property type="entry name" value="Cellulose_deg_GH3"/>
</dbReference>
<organism evidence="4 5">
    <name type="scientific">Mycobacterium branderi</name>
    <dbReference type="NCBI Taxonomy" id="43348"/>
    <lineage>
        <taxon>Bacteria</taxon>
        <taxon>Bacillati</taxon>
        <taxon>Actinomycetota</taxon>
        <taxon>Actinomycetes</taxon>
        <taxon>Mycobacteriales</taxon>
        <taxon>Mycobacteriaceae</taxon>
        <taxon>Mycobacterium</taxon>
    </lineage>
</organism>
<dbReference type="InterPro" id="IPR013783">
    <property type="entry name" value="Ig-like_fold"/>
</dbReference>
<evidence type="ECO:0000256" key="1">
    <source>
        <dbReference type="ARBA" id="ARBA00005336"/>
    </source>
</evidence>
<dbReference type="InterPro" id="IPR002772">
    <property type="entry name" value="Glyco_hydro_3_C"/>
</dbReference>
<evidence type="ECO:0000256" key="2">
    <source>
        <dbReference type="ARBA" id="ARBA00022801"/>
    </source>
</evidence>
<dbReference type="InterPro" id="IPR036962">
    <property type="entry name" value="Glyco_hydro_3_N_sf"/>
</dbReference>